<accession>A0A1H6K2E7</accession>
<evidence type="ECO:0000313" key="2">
    <source>
        <dbReference type="Proteomes" id="UP000199135"/>
    </source>
</evidence>
<protein>
    <recommendedName>
        <fullName evidence="3">Hcy-binding domain-containing protein</fullName>
    </recommendedName>
</protein>
<sequence length="332" mass="34235">MSLTESAYAPDLRSVLPDLQHEDADDEIVADLARALRGPAEKCLVASGDFSATFAGQPHSAGISPAEWNLSDQVALAQMHAVCALAGCDISVAHTGGCTPLELERLGLGEASPAVLGNAISAARSAGSKYVMAELAYDSVRKCAGAAEAAEQLAGQVVQIADSNVHGLLVTIGDADASPAVVRALREVTALPLAVLLGISPAAAAARGDDWLVELCEDLSGQGVACLGLDCCCVADLEPMRDVDQAVRGCRMGVWLRISDEKTVLAACAEQEAFDSAAPRGRVRNASAGRRGLIGSLCASREFIRPNVCSLGVGFTHADAGGLVECLERSRA</sequence>
<name>A0A1H6K2E7_9ACTN</name>
<keyword evidence="2" id="KW-1185">Reference proteome</keyword>
<evidence type="ECO:0008006" key="3">
    <source>
        <dbReference type="Google" id="ProtNLM"/>
    </source>
</evidence>
<proteinExistence type="predicted"/>
<organism evidence="1 2">
    <name type="scientific">Parafannyhessea umbonata</name>
    <dbReference type="NCBI Taxonomy" id="604330"/>
    <lineage>
        <taxon>Bacteria</taxon>
        <taxon>Bacillati</taxon>
        <taxon>Actinomycetota</taxon>
        <taxon>Coriobacteriia</taxon>
        <taxon>Coriobacteriales</taxon>
        <taxon>Atopobiaceae</taxon>
        <taxon>Parafannyhessea</taxon>
    </lineage>
</organism>
<reference evidence="1 2" key="1">
    <citation type="submission" date="2016-10" db="EMBL/GenBank/DDBJ databases">
        <authorList>
            <person name="Varghese N."/>
            <person name="Submissions S."/>
        </authorList>
    </citation>
    <scope>NUCLEOTIDE SEQUENCE [LARGE SCALE GENOMIC DNA]</scope>
    <source>
        <strain evidence="1 2">WCP15</strain>
    </source>
</reference>
<dbReference type="SUPFAM" id="SSF82282">
    <property type="entry name" value="Homocysteine S-methyltransferase"/>
    <property type="match status" value="1"/>
</dbReference>
<gene>
    <name evidence="1" type="ORF">SAMN05216447_11056</name>
</gene>
<dbReference type="InterPro" id="IPR036589">
    <property type="entry name" value="HCY_dom_sf"/>
</dbReference>
<dbReference type="Proteomes" id="UP000199135">
    <property type="component" value="Unassembled WGS sequence"/>
</dbReference>
<dbReference type="EMBL" id="FNWT01000010">
    <property type="protein sequence ID" value="SEH65915.1"/>
    <property type="molecule type" value="Genomic_DNA"/>
</dbReference>
<evidence type="ECO:0000313" key="1">
    <source>
        <dbReference type="EMBL" id="SEH65915.1"/>
    </source>
</evidence>
<dbReference type="Gene3D" id="3.20.20.330">
    <property type="entry name" value="Homocysteine-binding-like domain"/>
    <property type="match status" value="1"/>
</dbReference>
<comment type="caution">
    <text evidence="1">The sequence shown here is derived from an EMBL/GenBank/DDBJ whole genome shotgun (WGS) entry which is preliminary data.</text>
</comment>